<dbReference type="AlphaFoldDB" id="A0A2N5HQL7"/>
<evidence type="ECO:0000259" key="4">
    <source>
        <dbReference type="PROSITE" id="PS51500"/>
    </source>
</evidence>
<evidence type="ECO:0000313" key="6">
    <source>
        <dbReference type="Proteomes" id="UP000234950"/>
    </source>
</evidence>
<dbReference type="Proteomes" id="UP000234950">
    <property type="component" value="Unassembled WGS sequence"/>
</dbReference>
<dbReference type="PANTHER" id="PTHR46797">
    <property type="entry name" value="HTH-TYPE TRANSCRIPTIONAL REGULATOR"/>
    <property type="match status" value="1"/>
</dbReference>
<dbReference type="SUPFAM" id="SSF47406">
    <property type="entry name" value="SinR repressor dimerisation domain-like"/>
    <property type="match status" value="1"/>
</dbReference>
<dbReference type="Gene3D" id="1.10.260.40">
    <property type="entry name" value="lambda repressor-like DNA-binding domains"/>
    <property type="match status" value="1"/>
</dbReference>
<gene>
    <name evidence="5" type="ORF">CVD27_05120</name>
</gene>
<dbReference type="RefSeq" id="WP_101646805.1">
    <property type="nucleotide sequence ID" value="NZ_PGVE01000027.1"/>
</dbReference>
<dbReference type="OrthoDB" id="1859224at2"/>
<keyword evidence="6" id="KW-1185">Reference proteome</keyword>
<dbReference type="GO" id="GO:0003700">
    <property type="term" value="F:DNA-binding transcription factor activity"/>
    <property type="evidence" value="ECO:0007669"/>
    <property type="project" value="TreeGrafter"/>
</dbReference>
<accession>A0A2N5HQL7</accession>
<evidence type="ECO:0000256" key="1">
    <source>
        <dbReference type="ARBA" id="ARBA00023125"/>
    </source>
</evidence>
<reference evidence="5 6" key="1">
    <citation type="submission" date="2017-11" db="EMBL/GenBank/DDBJ databases">
        <title>Comparitive Functional Genomics of Dry Heat Resistant strains isolated from the Viking Spacecraft.</title>
        <authorList>
            <person name="Seuylemezian A."/>
            <person name="Cooper K."/>
            <person name="Vaishampayan P."/>
        </authorList>
    </citation>
    <scope>NUCLEOTIDE SEQUENCE [LARGE SCALE GENOMIC DNA]</scope>
    <source>
        <strain evidence="5 6">V32-6</strain>
    </source>
</reference>
<dbReference type="GO" id="GO:0003677">
    <property type="term" value="F:DNA binding"/>
    <property type="evidence" value="ECO:0007669"/>
    <property type="project" value="UniProtKB-KW"/>
</dbReference>
<feature type="domain" description="Sin" evidence="4">
    <location>
        <begin position="71"/>
        <end position="109"/>
    </location>
</feature>
<dbReference type="InterPro" id="IPR036281">
    <property type="entry name" value="SinR/SinI_dimer_dom_sf"/>
</dbReference>
<dbReference type="InterPro" id="IPR050807">
    <property type="entry name" value="TransReg_Diox_bact_type"/>
</dbReference>
<evidence type="ECO:0000259" key="3">
    <source>
        <dbReference type="PROSITE" id="PS50943"/>
    </source>
</evidence>
<evidence type="ECO:0000256" key="2">
    <source>
        <dbReference type="SAM" id="Coils"/>
    </source>
</evidence>
<keyword evidence="1" id="KW-0238">DNA-binding</keyword>
<comment type="caution">
    <text evidence="5">The sequence shown here is derived from an EMBL/GenBank/DDBJ whole genome shotgun (WGS) entry which is preliminary data.</text>
</comment>
<dbReference type="GO" id="GO:0046983">
    <property type="term" value="F:protein dimerization activity"/>
    <property type="evidence" value="ECO:0007669"/>
    <property type="project" value="InterPro"/>
</dbReference>
<name>A0A2N5HQL7_9BACI</name>
<dbReference type="InterPro" id="IPR001387">
    <property type="entry name" value="Cro/C1-type_HTH"/>
</dbReference>
<dbReference type="InterPro" id="IPR010981">
    <property type="entry name" value="SinR/SinI_dimer_dom"/>
</dbReference>
<feature type="coiled-coil region" evidence="2">
    <location>
        <begin position="58"/>
        <end position="85"/>
    </location>
</feature>
<organism evidence="5 6">
    <name type="scientific">Neobacillus cucumis</name>
    <dbReference type="NCBI Taxonomy" id="1740721"/>
    <lineage>
        <taxon>Bacteria</taxon>
        <taxon>Bacillati</taxon>
        <taxon>Bacillota</taxon>
        <taxon>Bacilli</taxon>
        <taxon>Bacillales</taxon>
        <taxon>Bacillaceae</taxon>
        <taxon>Neobacillus</taxon>
    </lineage>
</organism>
<dbReference type="CDD" id="cd00093">
    <property type="entry name" value="HTH_XRE"/>
    <property type="match status" value="1"/>
</dbReference>
<proteinExistence type="predicted"/>
<dbReference type="EMBL" id="PGVE01000027">
    <property type="protein sequence ID" value="PLS07830.1"/>
    <property type="molecule type" value="Genomic_DNA"/>
</dbReference>
<dbReference type="PROSITE" id="PS50943">
    <property type="entry name" value="HTH_CROC1"/>
    <property type="match status" value="1"/>
</dbReference>
<dbReference type="PROSITE" id="PS51500">
    <property type="entry name" value="SIN"/>
    <property type="match status" value="1"/>
</dbReference>
<dbReference type="SUPFAM" id="SSF47413">
    <property type="entry name" value="lambda repressor-like DNA-binding domains"/>
    <property type="match status" value="1"/>
</dbReference>
<protein>
    <submittedName>
        <fullName evidence="5">Transcriptional regulator</fullName>
    </submittedName>
</protein>
<dbReference type="InterPro" id="IPR010982">
    <property type="entry name" value="Lambda_DNA-bd_dom_sf"/>
</dbReference>
<feature type="domain" description="HTH cro/C1-type" evidence="3">
    <location>
        <begin position="6"/>
        <end position="61"/>
    </location>
</feature>
<dbReference type="Pfam" id="PF01381">
    <property type="entry name" value="HTH_3"/>
    <property type="match status" value="1"/>
</dbReference>
<evidence type="ECO:0000313" key="5">
    <source>
        <dbReference type="EMBL" id="PLS07830.1"/>
    </source>
</evidence>
<sequence length="117" mass="14065">MIGERIKKLREQKNYSITELAEHAKVSKSYLSNIERNLNQNPSIHFLMKITKPLDVSIEELLSEIDNFENQLEKEDKEYLDKEMKNIIENAIVEGINKEDFREYINYIKFKIWEKNQ</sequence>
<dbReference type="PANTHER" id="PTHR46797:SF13">
    <property type="entry name" value="HTH-TYPE TRANSCRIPTIONAL REGULATOR SINR"/>
    <property type="match status" value="1"/>
</dbReference>
<dbReference type="SMART" id="SM00530">
    <property type="entry name" value="HTH_XRE"/>
    <property type="match status" value="1"/>
</dbReference>
<keyword evidence="2" id="KW-0175">Coiled coil</keyword>
<dbReference type="GO" id="GO:0005829">
    <property type="term" value="C:cytosol"/>
    <property type="evidence" value="ECO:0007669"/>
    <property type="project" value="TreeGrafter"/>
</dbReference>